<feature type="region of interest" description="Disordered" evidence="1">
    <location>
        <begin position="64"/>
        <end position="84"/>
    </location>
</feature>
<feature type="compositionally biased region" description="Polar residues" evidence="1">
    <location>
        <begin position="64"/>
        <end position="73"/>
    </location>
</feature>
<dbReference type="RefSeq" id="WP_190832973.1">
    <property type="nucleotide sequence ID" value="NZ_CAWPPI010000074.1"/>
</dbReference>
<keyword evidence="3" id="KW-1185">Reference proteome</keyword>
<evidence type="ECO:0000256" key="1">
    <source>
        <dbReference type="SAM" id="MobiDB-lite"/>
    </source>
</evidence>
<protein>
    <submittedName>
        <fullName evidence="2">Uncharacterized protein</fullName>
    </submittedName>
</protein>
<sequence>MKALEVTGIIDSEGNLILDEPIRGEISPRRVRVILLFTEEAESLVDPDDTPIEDVKASLRRALQQASSGQTRPISELWSGIDAE</sequence>
<accession>A0A8J6XIF5</accession>
<evidence type="ECO:0000313" key="2">
    <source>
        <dbReference type="EMBL" id="MBD2775028.1"/>
    </source>
</evidence>
<reference evidence="2" key="1">
    <citation type="submission" date="2020-09" db="EMBL/GenBank/DDBJ databases">
        <title>Iningainema tapete sp. nov. (Scytonemataceae, Cyanobacteria) from greenhouses in central Florida (USA) produces two types of nodularin with biosynthetic potential for microcystin-LR and anabaenopeptins.</title>
        <authorList>
            <person name="Berthold D.E."/>
            <person name="Lefler F.W."/>
            <person name="Huang I.-S."/>
            <person name="Abdulla H."/>
            <person name="Zimba P.V."/>
            <person name="Laughinghouse H.D. IV."/>
        </authorList>
    </citation>
    <scope>NUCLEOTIDE SEQUENCE</scope>
    <source>
        <strain evidence="2">BLCCT55</strain>
    </source>
</reference>
<organism evidence="2 3">
    <name type="scientific">Iningainema tapete BLCC-T55</name>
    <dbReference type="NCBI Taxonomy" id="2748662"/>
    <lineage>
        <taxon>Bacteria</taxon>
        <taxon>Bacillati</taxon>
        <taxon>Cyanobacteriota</taxon>
        <taxon>Cyanophyceae</taxon>
        <taxon>Nostocales</taxon>
        <taxon>Scytonemataceae</taxon>
        <taxon>Iningainema tapete</taxon>
    </lineage>
</organism>
<dbReference type="Proteomes" id="UP000629098">
    <property type="component" value="Unassembled WGS sequence"/>
</dbReference>
<evidence type="ECO:0000313" key="3">
    <source>
        <dbReference type="Proteomes" id="UP000629098"/>
    </source>
</evidence>
<proteinExistence type="predicted"/>
<dbReference type="EMBL" id="JACXAE010000074">
    <property type="protein sequence ID" value="MBD2775028.1"/>
    <property type="molecule type" value="Genomic_DNA"/>
</dbReference>
<gene>
    <name evidence="2" type="ORF">ICL16_23920</name>
</gene>
<dbReference type="AlphaFoldDB" id="A0A8J6XIF5"/>
<name>A0A8J6XIF5_9CYAN</name>
<comment type="caution">
    <text evidence="2">The sequence shown here is derived from an EMBL/GenBank/DDBJ whole genome shotgun (WGS) entry which is preliminary data.</text>
</comment>